<keyword evidence="4 12" id="KW-1133">Transmembrane helix</keyword>
<name>A0A267EHA8_9PLAT</name>
<evidence type="ECO:0000256" key="12">
    <source>
        <dbReference type="SAM" id="Phobius"/>
    </source>
</evidence>
<keyword evidence="2" id="KW-1003">Cell membrane</keyword>
<dbReference type="PROSITE" id="PS00237">
    <property type="entry name" value="G_PROTEIN_RECEP_F1_1"/>
    <property type="match status" value="1"/>
</dbReference>
<comment type="subcellular location">
    <subcellularLocation>
        <location evidence="1">Cell membrane</location>
        <topology evidence="1">Multi-pass membrane protein</topology>
    </subcellularLocation>
</comment>
<keyword evidence="5 10" id="KW-0297">G-protein coupled receptor</keyword>
<keyword evidence="9 10" id="KW-0807">Transducer</keyword>
<dbReference type="EMBL" id="NIVC01002097">
    <property type="protein sequence ID" value="PAA60888.1"/>
    <property type="molecule type" value="Genomic_DNA"/>
</dbReference>
<protein>
    <recommendedName>
        <fullName evidence="13">G-protein coupled receptors family 1 profile domain-containing protein</fullName>
    </recommendedName>
</protein>
<dbReference type="STRING" id="282301.A0A267EHA8"/>
<feature type="transmembrane region" description="Helical" evidence="12">
    <location>
        <begin position="170"/>
        <end position="196"/>
    </location>
</feature>
<feature type="transmembrane region" description="Helical" evidence="12">
    <location>
        <begin position="250"/>
        <end position="269"/>
    </location>
</feature>
<keyword evidence="3 10" id="KW-0812">Transmembrane</keyword>
<keyword evidence="6 12" id="KW-0472">Membrane</keyword>
<dbReference type="InterPro" id="IPR000276">
    <property type="entry name" value="GPCR_Rhodpsn"/>
</dbReference>
<dbReference type="PANTHER" id="PTHR24248">
    <property type="entry name" value="ADRENERGIC RECEPTOR-RELATED G-PROTEIN COUPLED RECEPTOR"/>
    <property type="match status" value="1"/>
</dbReference>
<evidence type="ECO:0000256" key="4">
    <source>
        <dbReference type="ARBA" id="ARBA00022989"/>
    </source>
</evidence>
<keyword evidence="8 10" id="KW-0675">Receptor</keyword>
<evidence type="ECO:0000259" key="13">
    <source>
        <dbReference type="PROSITE" id="PS50262"/>
    </source>
</evidence>
<keyword evidence="7" id="KW-1015">Disulfide bond</keyword>
<dbReference type="AlphaFoldDB" id="A0A267EHA8"/>
<dbReference type="OrthoDB" id="5951059at2759"/>
<reference evidence="14 15" key="1">
    <citation type="submission" date="2017-06" db="EMBL/GenBank/DDBJ databases">
        <title>A platform for efficient transgenesis in Macrostomum lignano, a flatworm model organism for stem cell research.</title>
        <authorList>
            <person name="Berezikov E."/>
        </authorList>
    </citation>
    <scope>NUCLEOTIDE SEQUENCE [LARGE SCALE GENOMIC DNA]</scope>
    <source>
        <strain evidence="14">DV1</strain>
        <tissue evidence="14">Whole organism</tissue>
    </source>
</reference>
<dbReference type="Proteomes" id="UP000215902">
    <property type="component" value="Unassembled WGS sequence"/>
</dbReference>
<comment type="similarity">
    <text evidence="10">Belongs to the G-protein coupled receptor 1 family.</text>
</comment>
<dbReference type="GO" id="GO:0043410">
    <property type="term" value="P:positive regulation of MAPK cascade"/>
    <property type="evidence" value="ECO:0007669"/>
    <property type="project" value="TreeGrafter"/>
</dbReference>
<dbReference type="Gene3D" id="1.20.1070.10">
    <property type="entry name" value="Rhodopsin 7-helix transmembrane proteins"/>
    <property type="match status" value="1"/>
</dbReference>
<dbReference type="Pfam" id="PF00001">
    <property type="entry name" value="7tm_1"/>
    <property type="match status" value="1"/>
</dbReference>
<dbReference type="GO" id="GO:0071880">
    <property type="term" value="P:adenylate cyclase-activating adrenergic receptor signaling pathway"/>
    <property type="evidence" value="ECO:0007669"/>
    <property type="project" value="TreeGrafter"/>
</dbReference>
<evidence type="ECO:0000256" key="2">
    <source>
        <dbReference type="ARBA" id="ARBA00022475"/>
    </source>
</evidence>
<evidence type="ECO:0000256" key="3">
    <source>
        <dbReference type="ARBA" id="ARBA00022692"/>
    </source>
</evidence>
<organism evidence="14 15">
    <name type="scientific">Macrostomum lignano</name>
    <dbReference type="NCBI Taxonomy" id="282301"/>
    <lineage>
        <taxon>Eukaryota</taxon>
        <taxon>Metazoa</taxon>
        <taxon>Spiralia</taxon>
        <taxon>Lophotrochozoa</taxon>
        <taxon>Platyhelminthes</taxon>
        <taxon>Rhabditophora</taxon>
        <taxon>Macrostomorpha</taxon>
        <taxon>Macrostomida</taxon>
        <taxon>Macrostomidae</taxon>
        <taxon>Macrostomum</taxon>
    </lineage>
</organism>
<accession>A0A267EHA8</accession>
<dbReference type="PRINTS" id="PR00237">
    <property type="entry name" value="GPCRRHODOPSN"/>
</dbReference>
<evidence type="ECO:0000256" key="6">
    <source>
        <dbReference type="ARBA" id="ARBA00023136"/>
    </source>
</evidence>
<dbReference type="InterPro" id="IPR017452">
    <property type="entry name" value="GPCR_Rhodpsn_7TM"/>
</dbReference>
<feature type="transmembrane region" description="Helical" evidence="12">
    <location>
        <begin position="133"/>
        <end position="158"/>
    </location>
</feature>
<evidence type="ECO:0000256" key="1">
    <source>
        <dbReference type="ARBA" id="ARBA00004651"/>
    </source>
</evidence>
<dbReference type="PANTHER" id="PTHR24248:SF199">
    <property type="entry name" value="IP13425P-RELATED"/>
    <property type="match status" value="1"/>
</dbReference>
<gene>
    <name evidence="14" type="ORF">BOX15_Mlig014623g2</name>
</gene>
<proteinExistence type="inferred from homology"/>
<dbReference type="GO" id="GO:0005886">
    <property type="term" value="C:plasma membrane"/>
    <property type="evidence" value="ECO:0007669"/>
    <property type="project" value="UniProtKB-SubCell"/>
</dbReference>
<feature type="domain" description="G-protein coupled receptors family 1 profile" evidence="13">
    <location>
        <begin position="149"/>
        <end position="444"/>
    </location>
</feature>
<dbReference type="PROSITE" id="PS50262">
    <property type="entry name" value="G_PROTEIN_RECEP_F1_2"/>
    <property type="match status" value="1"/>
</dbReference>
<comment type="caution">
    <text evidence="14">The sequence shown here is derived from an EMBL/GenBank/DDBJ whole genome shotgun (WGS) entry which is preliminary data.</text>
</comment>
<evidence type="ECO:0000256" key="7">
    <source>
        <dbReference type="ARBA" id="ARBA00023157"/>
    </source>
</evidence>
<feature type="region of interest" description="Disordered" evidence="11">
    <location>
        <begin position="477"/>
        <end position="547"/>
    </location>
</feature>
<dbReference type="CDD" id="cd15329">
    <property type="entry name" value="7tmA_5-HT7"/>
    <property type="match status" value="1"/>
</dbReference>
<feature type="transmembrane region" description="Helical" evidence="12">
    <location>
        <begin position="7"/>
        <end position="26"/>
    </location>
</feature>
<evidence type="ECO:0000256" key="9">
    <source>
        <dbReference type="ARBA" id="ARBA00023224"/>
    </source>
</evidence>
<evidence type="ECO:0000313" key="14">
    <source>
        <dbReference type="EMBL" id="PAA60888.1"/>
    </source>
</evidence>
<evidence type="ECO:0000256" key="11">
    <source>
        <dbReference type="SAM" id="MobiDB-lite"/>
    </source>
</evidence>
<feature type="compositionally biased region" description="Low complexity" evidence="11">
    <location>
        <begin position="494"/>
        <end position="519"/>
    </location>
</feature>
<feature type="transmembrane region" description="Helical" evidence="12">
    <location>
        <begin position="428"/>
        <end position="447"/>
    </location>
</feature>
<sequence length="547" mass="59016">MRAENPPGFVFPFIFPAICRLFPFLLPPPSRFSAPSARSQPLPAQPIASLLPLSFSPSRPGVSGLFSYRGLQLLEAESSPGTQSPSAEVAAVAAAMNCSEQVRLFRDRADFSLDNVSSECLPSLNRYSPAARAAVGIALSVLTSGICLGNLLVIMSVGLVKKLQSSPSNFLIVSLASSDLLVGLLVLPTAIAYQLLGYFPFPDTACDFWTSCDVLLCTSSILNLCAISIDRYLVITKPFEYAVKRTPSRMAAMISCVWLLSACISIPPMLGAKEPFVPGNCGYSETFGYQIYATIGAFYIPLSVMLVLYGNIFKLARRMAKADEQQKLGGGLAEEPQAAATGEVLEAEAGAAASVGSALKSLRRRNNNGRGRPAGRSNSDTKAIKTLGAIMGCFTFCWLPFFIMQISLAIWKKVTGSKFDIEKNVFDTFLWLGYVNSFMNPIIYAKFNRDFRTPFKHLLLCHCRSINERLRSQQYSEQYGLPSSGRGTSKRRLGAGPTGANAGAAAANSAAPGASGRAGRSVRRASDASLRRSRHQKAAENNNEQMV</sequence>
<keyword evidence="15" id="KW-1185">Reference proteome</keyword>
<feature type="transmembrane region" description="Helical" evidence="12">
    <location>
        <begin position="289"/>
        <end position="309"/>
    </location>
</feature>
<feature type="transmembrane region" description="Helical" evidence="12">
    <location>
        <begin position="208"/>
        <end position="229"/>
    </location>
</feature>
<dbReference type="SMART" id="SM01381">
    <property type="entry name" value="7TM_GPCR_Srsx"/>
    <property type="match status" value="1"/>
</dbReference>
<evidence type="ECO:0000313" key="15">
    <source>
        <dbReference type="Proteomes" id="UP000215902"/>
    </source>
</evidence>
<feature type="transmembrane region" description="Helical" evidence="12">
    <location>
        <begin position="386"/>
        <end position="408"/>
    </location>
</feature>
<evidence type="ECO:0000256" key="10">
    <source>
        <dbReference type="RuleBase" id="RU000688"/>
    </source>
</evidence>
<dbReference type="SUPFAM" id="SSF81321">
    <property type="entry name" value="Family A G protein-coupled receptor-like"/>
    <property type="match status" value="1"/>
</dbReference>
<evidence type="ECO:0000256" key="8">
    <source>
        <dbReference type="ARBA" id="ARBA00023170"/>
    </source>
</evidence>
<dbReference type="GO" id="GO:0004993">
    <property type="term" value="F:G protein-coupled serotonin receptor activity"/>
    <property type="evidence" value="ECO:0007669"/>
    <property type="project" value="UniProtKB-ARBA"/>
</dbReference>
<evidence type="ECO:0000256" key="5">
    <source>
        <dbReference type="ARBA" id="ARBA00023040"/>
    </source>
</evidence>